<reference evidence="9 10" key="1">
    <citation type="journal article" date="2019" name="Indoor Air">
        <title>Impacts of indoor surface finishes on bacterial viability.</title>
        <authorList>
            <person name="Hu J."/>
            <person name="Maamar S.B."/>
            <person name="Glawe A.J."/>
            <person name="Gottel N."/>
            <person name="Gilbert J.A."/>
            <person name="Hartmann E.M."/>
        </authorList>
    </citation>
    <scope>NUCLEOTIDE SEQUENCE [LARGE SCALE GENOMIC DNA]</scope>
    <source>
        <strain evidence="9 10">AF060A6</strain>
    </source>
</reference>
<dbReference type="OrthoDB" id="4529062at2"/>
<evidence type="ECO:0000256" key="5">
    <source>
        <dbReference type="ARBA" id="ARBA00022989"/>
    </source>
</evidence>
<name>A0A4S3PW76_9BACI</name>
<keyword evidence="6 7" id="KW-0472">Membrane</keyword>
<comment type="similarity">
    <text evidence="2">Belongs to the EamA transporter family.</text>
</comment>
<keyword evidence="4 7" id="KW-0812">Transmembrane</keyword>
<feature type="transmembrane region" description="Helical" evidence="7">
    <location>
        <begin position="95"/>
        <end position="114"/>
    </location>
</feature>
<feature type="transmembrane region" description="Helical" evidence="7">
    <location>
        <begin position="153"/>
        <end position="169"/>
    </location>
</feature>
<dbReference type="EMBL" id="SLUB01000010">
    <property type="protein sequence ID" value="THE13252.1"/>
    <property type="molecule type" value="Genomic_DNA"/>
</dbReference>
<feature type="transmembrane region" description="Helical" evidence="7">
    <location>
        <begin position="66"/>
        <end position="89"/>
    </location>
</feature>
<evidence type="ECO:0000256" key="4">
    <source>
        <dbReference type="ARBA" id="ARBA00022692"/>
    </source>
</evidence>
<organism evidence="9 10">
    <name type="scientific">Bacillus timonensis</name>
    <dbReference type="NCBI Taxonomy" id="1033734"/>
    <lineage>
        <taxon>Bacteria</taxon>
        <taxon>Bacillati</taxon>
        <taxon>Bacillota</taxon>
        <taxon>Bacilli</taxon>
        <taxon>Bacillales</taxon>
        <taxon>Bacillaceae</taxon>
        <taxon>Bacillus</taxon>
    </lineage>
</organism>
<dbReference type="PANTHER" id="PTHR32322">
    <property type="entry name" value="INNER MEMBRANE TRANSPORTER"/>
    <property type="match status" value="1"/>
</dbReference>
<evidence type="ECO:0000256" key="2">
    <source>
        <dbReference type="ARBA" id="ARBA00007362"/>
    </source>
</evidence>
<dbReference type="AlphaFoldDB" id="A0A4S3PW76"/>
<evidence type="ECO:0000256" key="3">
    <source>
        <dbReference type="ARBA" id="ARBA00022475"/>
    </source>
</evidence>
<feature type="domain" description="EamA" evidence="8">
    <location>
        <begin position="9"/>
        <end position="138"/>
    </location>
</feature>
<dbReference type="STRING" id="1033734.GCA_000285535_01039"/>
<dbReference type="Proteomes" id="UP000306477">
    <property type="component" value="Unassembled WGS sequence"/>
</dbReference>
<feature type="transmembrane region" description="Helical" evidence="7">
    <location>
        <begin position="34"/>
        <end position="54"/>
    </location>
</feature>
<evidence type="ECO:0000256" key="1">
    <source>
        <dbReference type="ARBA" id="ARBA00004651"/>
    </source>
</evidence>
<feature type="transmembrane region" description="Helical" evidence="7">
    <location>
        <begin position="271"/>
        <end position="291"/>
    </location>
</feature>
<evidence type="ECO:0000313" key="9">
    <source>
        <dbReference type="EMBL" id="THE13252.1"/>
    </source>
</evidence>
<proteinExistence type="inferred from homology"/>
<keyword evidence="3" id="KW-1003">Cell membrane</keyword>
<feature type="transmembrane region" description="Helical" evidence="7">
    <location>
        <begin position="214"/>
        <end position="234"/>
    </location>
</feature>
<keyword evidence="10" id="KW-1185">Reference proteome</keyword>
<feature type="transmembrane region" description="Helical" evidence="7">
    <location>
        <begin position="246"/>
        <end position="265"/>
    </location>
</feature>
<keyword evidence="5 7" id="KW-1133">Transmembrane helix</keyword>
<dbReference type="SUPFAM" id="SSF103481">
    <property type="entry name" value="Multidrug resistance efflux transporter EmrE"/>
    <property type="match status" value="2"/>
</dbReference>
<sequence length="307" mass="33382">MQKQFLYGILLFVMMAWGLNIVAIKILVQNFPPFTITGLRILAAGLVIFVFLYVKKDLQKMNPHEFGYVALSALTGILGHQALLSIGLVNTSATNGASILALIPLVTNLLAVLFLKARMTFLKICGVLFGMIGIYFILVLGGGSFTELSNGDLFVFLSVIAQALSFIFIRKASYTLNPKTITCYALLMGAGFLVMLSFAVEGQSIHQIGAAPSYVWWVFIASAIISTGIGNLCYNFAISQLGAGETAIFLNLSPFFSLVGSVLFLNEAFKWIQLVGFILIVIGVLLGTELFERKPRVERQVGVSVSK</sequence>
<dbReference type="Pfam" id="PF00892">
    <property type="entry name" value="EamA"/>
    <property type="match status" value="2"/>
</dbReference>
<feature type="transmembrane region" description="Helical" evidence="7">
    <location>
        <begin position="7"/>
        <end position="28"/>
    </location>
</feature>
<dbReference type="InterPro" id="IPR000620">
    <property type="entry name" value="EamA_dom"/>
</dbReference>
<dbReference type="GO" id="GO:0005886">
    <property type="term" value="C:plasma membrane"/>
    <property type="evidence" value="ECO:0007669"/>
    <property type="project" value="UniProtKB-SubCell"/>
</dbReference>
<protein>
    <submittedName>
        <fullName evidence="9">DMT family transporter</fullName>
    </submittedName>
</protein>
<feature type="domain" description="EamA" evidence="8">
    <location>
        <begin position="151"/>
        <end position="286"/>
    </location>
</feature>
<dbReference type="InterPro" id="IPR037185">
    <property type="entry name" value="EmrE-like"/>
</dbReference>
<accession>A0A4S3PW76</accession>
<dbReference type="PANTHER" id="PTHR32322:SF18">
    <property type="entry name" value="S-ADENOSYLMETHIONINE_S-ADENOSYLHOMOCYSTEINE TRANSPORTER"/>
    <property type="match status" value="1"/>
</dbReference>
<evidence type="ECO:0000256" key="6">
    <source>
        <dbReference type="ARBA" id="ARBA00023136"/>
    </source>
</evidence>
<dbReference type="InterPro" id="IPR050638">
    <property type="entry name" value="AA-Vitamin_Transporters"/>
</dbReference>
<feature type="transmembrane region" description="Helical" evidence="7">
    <location>
        <begin position="181"/>
        <end position="202"/>
    </location>
</feature>
<evidence type="ECO:0000256" key="7">
    <source>
        <dbReference type="SAM" id="Phobius"/>
    </source>
</evidence>
<evidence type="ECO:0000313" key="10">
    <source>
        <dbReference type="Proteomes" id="UP000306477"/>
    </source>
</evidence>
<dbReference type="RefSeq" id="WP_136379063.1">
    <property type="nucleotide sequence ID" value="NZ_SLUB01000010.1"/>
</dbReference>
<comment type="caution">
    <text evidence="9">The sequence shown here is derived from an EMBL/GenBank/DDBJ whole genome shotgun (WGS) entry which is preliminary data.</text>
</comment>
<feature type="transmembrane region" description="Helical" evidence="7">
    <location>
        <begin position="121"/>
        <end position="141"/>
    </location>
</feature>
<evidence type="ECO:0000259" key="8">
    <source>
        <dbReference type="Pfam" id="PF00892"/>
    </source>
</evidence>
<gene>
    <name evidence="9" type="ORF">E1I69_07875</name>
</gene>
<comment type="subcellular location">
    <subcellularLocation>
        <location evidence="1">Cell membrane</location>
        <topology evidence="1">Multi-pass membrane protein</topology>
    </subcellularLocation>
</comment>